<reference evidence="7" key="1">
    <citation type="submission" date="2022-10" db="EMBL/GenBank/DDBJ databases">
        <title>Genome assembly of Pristionchus species.</title>
        <authorList>
            <person name="Yoshida K."/>
            <person name="Sommer R.J."/>
        </authorList>
    </citation>
    <scope>NUCLEOTIDE SEQUENCE [LARGE SCALE GENOMIC DNA]</scope>
    <source>
        <strain evidence="7">RS5460</strain>
    </source>
</reference>
<evidence type="ECO:0000313" key="7">
    <source>
        <dbReference type="Proteomes" id="UP001328107"/>
    </source>
</evidence>
<dbReference type="SUPFAM" id="SSF57850">
    <property type="entry name" value="RING/U-box"/>
    <property type="match status" value="1"/>
</dbReference>
<dbReference type="Pfam" id="PF14634">
    <property type="entry name" value="zf-RING_5"/>
    <property type="match status" value="1"/>
</dbReference>
<dbReference type="GO" id="GO:0008270">
    <property type="term" value="F:zinc ion binding"/>
    <property type="evidence" value="ECO:0007669"/>
    <property type="project" value="UniProtKB-KW"/>
</dbReference>
<dbReference type="EMBL" id="BTRK01000005">
    <property type="protein sequence ID" value="GMR56184.1"/>
    <property type="molecule type" value="Genomic_DNA"/>
</dbReference>
<evidence type="ECO:0000256" key="2">
    <source>
        <dbReference type="ARBA" id="ARBA00022771"/>
    </source>
</evidence>
<dbReference type="AlphaFoldDB" id="A0AAN5D5U9"/>
<feature type="region of interest" description="Disordered" evidence="4">
    <location>
        <begin position="164"/>
        <end position="276"/>
    </location>
</feature>
<feature type="non-terminal residue" evidence="6">
    <location>
        <position position="1"/>
    </location>
</feature>
<keyword evidence="2" id="KW-0863">Zinc-finger</keyword>
<dbReference type="PANTHER" id="PTHR16450:SF1">
    <property type="entry name" value="PROTEIN CBG12045"/>
    <property type="match status" value="1"/>
</dbReference>
<feature type="compositionally biased region" description="Acidic residues" evidence="4">
    <location>
        <begin position="211"/>
        <end position="224"/>
    </location>
</feature>
<dbReference type="SMART" id="SM00184">
    <property type="entry name" value="RING"/>
    <property type="match status" value="2"/>
</dbReference>
<evidence type="ECO:0000259" key="5">
    <source>
        <dbReference type="SMART" id="SM00184"/>
    </source>
</evidence>
<keyword evidence="3" id="KW-0862">Zinc</keyword>
<dbReference type="InterPro" id="IPR001841">
    <property type="entry name" value="Znf_RING"/>
</dbReference>
<dbReference type="InterPro" id="IPR013083">
    <property type="entry name" value="Znf_RING/FYVE/PHD"/>
</dbReference>
<feature type="domain" description="RING-type" evidence="5">
    <location>
        <begin position="55"/>
        <end position="95"/>
    </location>
</feature>
<dbReference type="PROSITE" id="PS00518">
    <property type="entry name" value="ZF_RING_1"/>
    <property type="match status" value="1"/>
</dbReference>
<gene>
    <name evidence="6" type="ORF">PMAYCL1PPCAC_26379</name>
</gene>
<evidence type="ECO:0000256" key="1">
    <source>
        <dbReference type="ARBA" id="ARBA00022723"/>
    </source>
</evidence>
<feature type="compositionally biased region" description="Basic and acidic residues" evidence="4">
    <location>
        <begin position="227"/>
        <end position="237"/>
    </location>
</feature>
<dbReference type="Proteomes" id="UP001328107">
    <property type="component" value="Unassembled WGS sequence"/>
</dbReference>
<comment type="caution">
    <text evidence="6">The sequence shown here is derived from an EMBL/GenBank/DDBJ whole genome shotgun (WGS) entry which is preliminary data.</text>
</comment>
<accession>A0AAN5D5U9</accession>
<feature type="compositionally biased region" description="Acidic residues" evidence="4">
    <location>
        <begin position="1"/>
        <end position="29"/>
    </location>
</feature>
<evidence type="ECO:0000256" key="4">
    <source>
        <dbReference type="SAM" id="MobiDB-lite"/>
    </source>
</evidence>
<proteinExistence type="predicted"/>
<feature type="compositionally biased region" description="Acidic residues" evidence="4">
    <location>
        <begin position="238"/>
        <end position="257"/>
    </location>
</feature>
<evidence type="ECO:0000256" key="3">
    <source>
        <dbReference type="ARBA" id="ARBA00022833"/>
    </source>
</evidence>
<dbReference type="PANTHER" id="PTHR16450">
    <property type="entry name" value="RING FINGER PROTEIN 186"/>
    <property type="match status" value="1"/>
</dbReference>
<keyword evidence="1" id="KW-0479">Metal-binding</keyword>
<dbReference type="Gene3D" id="3.30.40.10">
    <property type="entry name" value="Zinc/RING finger domain, C3HC4 (zinc finger)"/>
    <property type="match status" value="1"/>
</dbReference>
<feature type="non-terminal residue" evidence="6">
    <location>
        <position position="276"/>
    </location>
</feature>
<dbReference type="InterPro" id="IPR017907">
    <property type="entry name" value="Znf_RING_CS"/>
</dbReference>
<feature type="compositionally biased region" description="Basic and acidic residues" evidence="4">
    <location>
        <begin position="164"/>
        <end position="181"/>
    </location>
</feature>
<feature type="compositionally biased region" description="Acidic residues" evidence="4">
    <location>
        <begin position="182"/>
        <end position="203"/>
    </location>
</feature>
<keyword evidence="7" id="KW-1185">Reference proteome</keyword>
<name>A0AAN5D5U9_9BILA</name>
<feature type="domain" description="RING-type" evidence="5">
    <location>
        <begin position="126"/>
        <end position="267"/>
    </location>
</feature>
<protein>
    <recommendedName>
        <fullName evidence="5">RING-type domain-containing protein</fullName>
    </recommendedName>
</protein>
<sequence>FFEDELTISWSDEDEEEDEEEEDEENDEEMERKLWLIAELRKENDSNDIRFSRACRACNDEHPRGRAVFTACGHALCRQCADYVVRIFGDECWQCCAEGGSVHIYEEEEEKQEEEEKTKHRFSRFCRVCFAESPRRRAVFTACGHIICRACAWQLAIEADDWDGAPHADDAYQPREDSHNESEDEEESSGEDELQSESEEEGDEKGSAYSEDFDEEEEEQEEGLENQSDKGEERVEEMGDEENEGEEEEDDEEEFDGEWCPLRCPLCNTEGGFGPL</sequence>
<feature type="region of interest" description="Disordered" evidence="4">
    <location>
        <begin position="1"/>
        <end position="30"/>
    </location>
</feature>
<organism evidence="6 7">
    <name type="scientific">Pristionchus mayeri</name>
    <dbReference type="NCBI Taxonomy" id="1317129"/>
    <lineage>
        <taxon>Eukaryota</taxon>
        <taxon>Metazoa</taxon>
        <taxon>Ecdysozoa</taxon>
        <taxon>Nematoda</taxon>
        <taxon>Chromadorea</taxon>
        <taxon>Rhabditida</taxon>
        <taxon>Rhabditina</taxon>
        <taxon>Diplogasteromorpha</taxon>
        <taxon>Diplogasteroidea</taxon>
        <taxon>Neodiplogasteridae</taxon>
        <taxon>Pristionchus</taxon>
    </lineage>
</organism>
<evidence type="ECO:0000313" key="6">
    <source>
        <dbReference type="EMBL" id="GMR56184.1"/>
    </source>
</evidence>